<dbReference type="PANTHER" id="PTHR33067">
    <property type="entry name" value="RNA-DIRECTED DNA POLYMERASE-RELATED"/>
    <property type="match status" value="1"/>
</dbReference>
<dbReference type="InterPro" id="IPR021109">
    <property type="entry name" value="Peptidase_aspartic_dom_sf"/>
</dbReference>
<evidence type="ECO:0000313" key="2">
    <source>
        <dbReference type="EMBL" id="ABF97064.1"/>
    </source>
</evidence>
<dbReference type="AlphaFoldDB" id="Q10IC5"/>
<feature type="region of interest" description="Disordered" evidence="1">
    <location>
        <begin position="184"/>
        <end position="220"/>
    </location>
</feature>
<gene>
    <name evidence="2" type="ordered locus">LOC_Os03g35769</name>
</gene>
<proteinExistence type="predicted"/>
<name>Q10IC5_ORYSJ</name>
<dbReference type="EMBL" id="DP000009">
    <property type="protein sequence ID" value="ABF97064.1"/>
    <property type="molecule type" value="Genomic_DNA"/>
</dbReference>
<organism evidence="2">
    <name type="scientific">Oryza sativa subsp. japonica</name>
    <name type="common">Rice</name>
    <dbReference type="NCBI Taxonomy" id="39947"/>
    <lineage>
        <taxon>Eukaryota</taxon>
        <taxon>Viridiplantae</taxon>
        <taxon>Streptophyta</taxon>
        <taxon>Embryophyta</taxon>
        <taxon>Tracheophyta</taxon>
        <taxon>Spermatophyta</taxon>
        <taxon>Magnoliopsida</taxon>
        <taxon>Liliopsida</taxon>
        <taxon>Poales</taxon>
        <taxon>Poaceae</taxon>
        <taxon>BOP clade</taxon>
        <taxon>Oryzoideae</taxon>
        <taxon>Oryzeae</taxon>
        <taxon>Oryzinae</taxon>
        <taxon>Oryza</taxon>
        <taxon>Oryza sativa</taxon>
    </lineage>
</organism>
<protein>
    <submittedName>
        <fullName evidence="2">Uncharacterized protein</fullName>
    </submittedName>
</protein>
<dbReference type="CDD" id="cd00303">
    <property type="entry name" value="retropepsin_like"/>
    <property type="match status" value="1"/>
</dbReference>
<reference evidence="2" key="1">
    <citation type="journal article" date="2005" name="Genome Res.">
        <title>Sequence, annotation, and analysis of synteny between rice chromosome 3 and diverged grass species.</title>
        <authorList>
            <consortium name="Rice Chromosome 3 Sequencing Consortium"/>
            <person name="Buell C.R."/>
            <person name="Yuan Q."/>
            <person name="Ouyang S."/>
            <person name="Liu J."/>
            <person name="Zhu W."/>
            <person name="Wang A."/>
            <person name="Maiti R."/>
            <person name="Haas B."/>
            <person name="Wortman J."/>
            <person name="Pertea M."/>
            <person name="Jones K.M."/>
            <person name="Kim M."/>
            <person name="Overton L."/>
            <person name="Tsitrin T."/>
            <person name="Fadrosh D."/>
            <person name="Bera J."/>
            <person name="Weaver B."/>
            <person name="Jin S."/>
            <person name="Johri S."/>
            <person name="Reardon M."/>
            <person name="Webb K."/>
            <person name="Hill J."/>
            <person name="Moffat K."/>
            <person name="Tallon L."/>
            <person name="Van Aken S."/>
            <person name="Lewis M."/>
            <person name="Utterback T."/>
            <person name="Feldblyum T."/>
            <person name="Zismann V."/>
            <person name="Iobst S."/>
            <person name="Hsiao J."/>
            <person name="de Vazeille A.R."/>
            <person name="Salzberg S.L."/>
            <person name="White O."/>
            <person name="Fraser C."/>
            <person name="Yu Y."/>
            <person name="Kim H."/>
            <person name="Rambo T."/>
            <person name="Currie J."/>
            <person name="Collura K."/>
            <person name="Kernodle-Thompson S."/>
            <person name="Wei F."/>
            <person name="Kudrna K."/>
            <person name="Ammiraju J.S."/>
            <person name="Luo M."/>
            <person name="Goicoechea J.L."/>
            <person name="Wing R.A."/>
            <person name="Henry D."/>
            <person name="Oates R."/>
            <person name="Palmer M."/>
            <person name="Pries G."/>
            <person name="Saski C."/>
            <person name="Simmons J."/>
            <person name="Soderlund C."/>
            <person name="Nelson W."/>
            <person name="de la Bastide M."/>
            <person name="Spiegel L."/>
            <person name="Nascimento L."/>
            <person name="Huang E."/>
            <person name="Preston R."/>
            <person name="Zutavern T."/>
            <person name="Palmer L."/>
            <person name="O'Shaughnessy A."/>
            <person name="Dike S."/>
            <person name="McCombie W.R."/>
            <person name="Minx P."/>
            <person name="Cordum H."/>
            <person name="Wilson R."/>
            <person name="Jin W."/>
            <person name="Lee H.R."/>
            <person name="Jiang J."/>
            <person name="Jackson S."/>
        </authorList>
    </citation>
    <scope>NUCLEOTIDE SEQUENCE [LARGE SCALE GENOMIC DNA]</scope>
</reference>
<accession>Q10IC5</accession>
<sequence>MARRLTKAVNVFPPRESETVVLHQPCCCQHLGQVFYNIPLEVLYNGLTPMFHNHLDVAAGGAFFSKTVRGAVDLIEKMVSNMGWSEERLQTRLRGMHTVKETELLATKLNLLMKHLDDHDKWPQGIVKAMDSHVTCEVCGSTSHSGNDFLETREEAMYMGNINGYHPQGDQGRNQPRPRTIKEAITTRGGKSTRDPPYPNPTGTNGIAREAPSTNSADKEVQLEKVVPQEYCDTRLLSFPQRSRKPSVDEQFARFVEVIQKIHFNVPLLHAMQVPTYARYLKDILNNKRPLPTTEVVKLTEQCSNIILHKLPEKKKDPGASVSIMPKDIFDKLNFTVLAPTPMRLQLADSSVRYPAWIAEDVPVKIQNFFIPVDFVVLNMDMGKETPLILGRLFLSTAGVNIDVGMESICFYINGKEEKFEFQLRTEQCFMEPLLEDAGKIKYTGQEARAAGSVSRTETKEGVEGEATDARSITSEDGWKIHELNWKEERSCTSDLKRCDLRQQKGISVFEKNRFWEDISGAPICKKPRTNIHNPTLRLMHKWIAMTLFPSGNLRPIRGDELIIMFAKGRKIKIAPVKYMIRQWLESIRFSAPVECTSLITRIAKGCMMLVGSQLGMHPDGPKLHATTSESQVGQVPVRTGGMRLMTYSGGTTSLPDQVMQEWQQTVDAQFANMNNMMQQQHDDLQAYFRFQGFNPYQGP</sequence>
<dbReference type="Gene3D" id="2.40.70.10">
    <property type="entry name" value="Acid Proteases"/>
    <property type="match status" value="1"/>
</dbReference>
<reference evidence="2" key="2">
    <citation type="submission" date="2006-06" db="EMBL/GenBank/DDBJ databases">
        <authorList>
            <person name="Buell R."/>
            <person name="Wing R.A."/>
            <person name="McCombie W.A."/>
            <person name="Ouyang S."/>
        </authorList>
    </citation>
    <scope>NUCLEOTIDE SEQUENCE</scope>
</reference>
<dbReference type="PANTHER" id="PTHR33067:SF32">
    <property type="entry name" value="ASPARTIC PEPTIDASE DDI1-TYPE DOMAIN-CONTAINING PROTEIN"/>
    <property type="match status" value="1"/>
</dbReference>
<evidence type="ECO:0000256" key="1">
    <source>
        <dbReference type="SAM" id="MobiDB-lite"/>
    </source>
</evidence>